<dbReference type="STRING" id="377629.TERTU_0440"/>
<dbReference type="eggNOG" id="ENOG50330RY">
    <property type="taxonomic scope" value="Bacteria"/>
</dbReference>
<dbReference type="KEGG" id="ttu:TERTU_0440"/>
<gene>
    <name evidence="1" type="ordered locus">TERTU_0440</name>
</gene>
<dbReference type="EMBL" id="CP001614">
    <property type="protein sequence ID" value="ACR11298.1"/>
    <property type="molecule type" value="Genomic_DNA"/>
</dbReference>
<dbReference type="OrthoDB" id="8451820at2"/>
<evidence type="ECO:0000313" key="1">
    <source>
        <dbReference type="EMBL" id="ACR11298.1"/>
    </source>
</evidence>
<dbReference type="HOGENOM" id="CLU_1874437_0_0_6"/>
<sequence>MLPWLWFWAPQLHFPLSGNVEQDINTITRKWFAGIPASAGDGDIERQAVKVASYGRQLGLLTELILELAQKAPEKSPRAIEVCERLADIQHSIAQLKQPNAKNTDMAEQLLALQQQDPARFRTLCASLCETGISET</sequence>
<dbReference type="RefSeq" id="WP_015817410.1">
    <property type="nucleotide sequence ID" value="NC_012997.1"/>
</dbReference>
<accession>C5BMV5</accession>
<keyword evidence="2" id="KW-1185">Reference proteome</keyword>
<protein>
    <submittedName>
        <fullName evidence="1">Uncharacterized protein</fullName>
    </submittedName>
</protein>
<evidence type="ECO:0000313" key="2">
    <source>
        <dbReference type="Proteomes" id="UP000009080"/>
    </source>
</evidence>
<organism evidence="1 2">
    <name type="scientific">Teredinibacter turnerae (strain ATCC 39867 / T7901)</name>
    <dbReference type="NCBI Taxonomy" id="377629"/>
    <lineage>
        <taxon>Bacteria</taxon>
        <taxon>Pseudomonadati</taxon>
        <taxon>Pseudomonadota</taxon>
        <taxon>Gammaproteobacteria</taxon>
        <taxon>Cellvibrionales</taxon>
        <taxon>Cellvibrionaceae</taxon>
        <taxon>Teredinibacter</taxon>
    </lineage>
</organism>
<dbReference type="Proteomes" id="UP000009080">
    <property type="component" value="Chromosome"/>
</dbReference>
<proteinExistence type="predicted"/>
<dbReference type="AlphaFoldDB" id="C5BMV5"/>
<name>C5BMV5_TERTT</name>
<reference evidence="1 2" key="1">
    <citation type="journal article" date="2009" name="PLoS ONE">
        <title>The complete genome of Teredinibacter turnerae T7901: an intracellular endosymbiont of marine wood-boring bivalves (shipworms).</title>
        <authorList>
            <person name="Yang J.C."/>
            <person name="Madupu R."/>
            <person name="Durkin A.S."/>
            <person name="Ekborg N.A."/>
            <person name="Pedamallu C.S."/>
            <person name="Hostetler J.B."/>
            <person name="Radune D."/>
            <person name="Toms B.S."/>
            <person name="Henrissat B."/>
            <person name="Coutinho P.M."/>
            <person name="Schwarz S."/>
            <person name="Field L."/>
            <person name="Trindade-Silva A.E."/>
            <person name="Soares C.A.G."/>
            <person name="Elshahawi S."/>
            <person name="Hanora A."/>
            <person name="Schmidt E.W."/>
            <person name="Haygood M.G."/>
            <person name="Posfai J."/>
            <person name="Benner J."/>
            <person name="Madinger C."/>
            <person name="Nove J."/>
            <person name="Anton B."/>
            <person name="Chaudhary K."/>
            <person name="Foster J."/>
            <person name="Holman A."/>
            <person name="Kumar S."/>
            <person name="Lessard P.A."/>
            <person name="Luyten Y.A."/>
            <person name="Slatko B."/>
            <person name="Wood N."/>
            <person name="Wu B."/>
            <person name="Teplitski M."/>
            <person name="Mougous J.D."/>
            <person name="Ward N."/>
            <person name="Eisen J.A."/>
            <person name="Badger J.H."/>
            <person name="Distel D.L."/>
        </authorList>
    </citation>
    <scope>NUCLEOTIDE SEQUENCE [LARGE SCALE GENOMIC DNA]</scope>
    <source>
        <strain evidence="2">ATCC 39867 / T7901</strain>
    </source>
</reference>